<dbReference type="PANTHER" id="PTHR30032">
    <property type="entry name" value="N-ACETYLMURAMOYL-L-ALANINE AMIDASE-RELATED"/>
    <property type="match status" value="1"/>
</dbReference>
<dbReference type="InterPro" id="IPR051922">
    <property type="entry name" value="Bact_Sporulation_Assoc"/>
</dbReference>
<gene>
    <name evidence="2" type="ORF">N1027_10415</name>
</gene>
<keyword evidence="1" id="KW-0732">Signal</keyword>
<feature type="chain" id="PRO_5046428567" evidence="1">
    <location>
        <begin position="17"/>
        <end position="336"/>
    </location>
</feature>
<dbReference type="RefSeq" id="WP_259507510.1">
    <property type="nucleotide sequence ID" value="NZ_JANLCM010000001.1"/>
</dbReference>
<organism evidence="2 3">
    <name type="scientific">Herbiconiux aconitum</name>
    <dbReference type="NCBI Taxonomy" id="2970913"/>
    <lineage>
        <taxon>Bacteria</taxon>
        <taxon>Bacillati</taxon>
        <taxon>Actinomycetota</taxon>
        <taxon>Actinomycetes</taxon>
        <taxon>Micrococcales</taxon>
        <taxon>Microbacteriaceae</taxon>
        <taxon>Herbiconiux</taxon>
    </lineage>
</organism>
<protein>
    <submittedName>
        <fullName evidence="2">Cell wall-binding repeat-containing protein</fullName>
    </submittedName>
</protein>
<dbReference type="EMBL" id="JANLCM010000001">
    <property type="protein sequence ID" value="MCS5718547.1"/>
    <property type="molecule type" value="Genomic_DNA"/>
</dbReference>
<dbReference type="Proteomes" id="UP001165584">
    <property type="component" value="Unassembled WGS sequence"/>
</dbReference>
<evidence type="ECO:0000256" key="1">
    <source>
        <dbReference type="SAM" id="SignalP"/>
    </source>
</evidence>
<evidence type="ECO:0000313" key="2">
    <source>
        <dbReference type="EMBL" id="MCS5718547.1"/>
    </source>
</evidence>
<accession>A0ABT2GSL6</accession>
<reference evidence="2" key="1">
    <citation type="submission" date="2022-08" db="EMBL/GenBank/DDBJ databases">
        <authorList>
            <person name="Deng Y."/>
            <person name="Han X.-F."/>
            <person name="Zhang Y.-Q."/>
        </authorList>
    </citation>
    <scope>NUCLEOTIDE SEQUENCE</scope>
    <source>
        <strain evidence="2">CPCC 205763</strain>
    </source>
</reference>
<feature type="signal peptide" evidence="1">
    <location>
        <begin position="1"/>
        <end position="16"/>
    </location>
</feature>
<dbReference type="PANTHER" id="PTHR30032:SF8">
    <property type="entry name" value="GERMINATION-SPECIFIC N-ACETYLMURAMOYL-L-ALANINE AMIDASE"/>
    <property type="match status" value="1"/>
</dbReference>
<keyword evidence="3" id="KW-1185">Reference proteome</keyword>
<comment type="caution">
    <text evidence="2">The sequence shown here is derived from an EMBL/GenBank/DDBJ whole genome shotgun (WGS) entry which is preliminary data.</text>
</comment>
<sequence length="336" mass="33767">MAVSAAIVLAPTAAYAALGGGDDAHVTGGDATLGATVERIGGVDRYAVSAAVAHHDFPASRLVFVASGEKFADALSASAVAGNYDAPVLLVGKDSISDPVLAELTRLKPEGIVVVGGVNSVGPVIEAALEGFASKVVRVDGPDRYAVSAKIAFGGLWPQNPTVYIASGEVFPDALSGSAAAGQQDGPVLLVQKGEVPALIREALGVFKPGKIVVLGGENTISSTVFDTLKSITANTSRVAGADRFAVSAAVSSSVFTVADTHTVYISSGAVFPDALSGSAAAIHVGAPVLLVTRTDIPEVIDAELKRLDPTAIVVLGGVNTISDAVLTQLSGYLPA</sequence>
<proteinExistence type="predicted"/>
<dbReference type="InterPro" id="IPR007253">
    <property type="entry name" value="Cell_wall-bd_2"/>
</dbReference>
<name>A0ABT2GSL6_9MICO</name>
<dbReference type="Gene3D" id="3.40.50.12090">
    <property type="match status" value="1"/>
</dbReference>
<evidence type="ECO:0000313" key="3">
    <source>
        <dbReference type="Proteomes" id="UP001165584"/>
    </source>
</evidence>
<dbReference type="Pfam" id="PF04122">
    <property type="entry name" value="CW_binding_2"/>
    <property type="match status" value="3"/>
</dbReference>